<feature type="domain" description="BEN" evidence="10">
    <location>
        <begin position="212"/>
        <end position="312"/>
    </location>
</feature>
<dbReference type="CDD" id="cd18315">
    <property type="entry name" value="BTB_POZ_BAB-like"/>
    <property type="match status" value="1"/>
</dbReference>
<keyword evidence="5" id="KW-0524">Neurogenesis</keyword>
<dbReference type="EMBL" id="CAXKWB010004188">
    <property type="protein sequence ID" value="CAL4072572.1"/>
    <property type="molecule type" value="Genomic_DNA"/>
</dbReference>
<dbReference type="GO" id="GO:0045476">
    <property type="term" value="P:nurse cell apoptotic process"/>
    <property type="evidence" value="ECO:0007669"/>
    <property type="project" value="UniProtKB-ARBA"/>
</dbReference>
<gene>
    <name evidence="11" type="ORF">MNOR_LOCUS8866</name>
</gene>
<keyword evidence="1" id="KW-0217">Developmental protein</keyword>
<dbReference type="Gene3D" id="3.30.710.10">
    <property type="entry name" value="Potassium Channel Kv1.1, Chain A"/>
    <property type="match status" value="1"/>
</dbReference>
<keyword evidence="6" id="KW-0539">Nucleus</keyword>
<organism evidence="11 12">
    <name type="scientific">Meganyctiphanes norvegica</name>
    <name type="common">Northern krill</name>
    <name type="synonym">Thysanopoda norvegica</name>
    <dbReference type="NCBI Taxonomy" id="48144"/>
    <lineage>
        <taxon>Eukaryota</taxon>
        <taxon>Metazoa</taxon>
        <taxon>Ecdysozoa</taxon>
        <taxon>Arthropoda</taxon>
        <taxon>Crustacea</taxon>
        <taxon>Multicrustacea</taxon>
        <taxon>Malacostraca</taxon>
        <taxon>Eumalacostraca</taxon>
        <taxon>Eucarida</taxon>
        <taxon>Euphausiacea</taxon>
        <taxon>Euphausiidae</taxon>
        <taxon>Meganyctiphanes</taxon>
    </lineage>
</organism>
<evidence type="ECO:0000256" key="3">
    <source>
        <dbReference type="ARBA" id="ARBA00022782"/>
    </source>
</evidence>
<feature type="region of interest" description="Disordered" evidence="8">
    <location>
        <begin position="345"/>
        <end position="443"/>
    </location>
</feature>
<dbReference type="Pfam" id="PF10523">
    <property type="entry name" value="BEN"/>
    <property type="match status" value="1"/>
</dbReference>
<dbReference type="AlphaFoldDB" id="A0AAV2Q7U3"/>
<evidence type="ECO:0000256" key="5">
    <source>
        <dbReference type="ARBA" id="ARBA00022902"/>
    </source>
</evidence>
<dbReference type="GO" id="GO:0048813">
    <property type="term" value="P:dendrite morphogenesis"/>
    <property type="evidence" value="ECO:0007669"/>
    <property type="project" value="UniProtKB-ARBA"/>
</dbReference>
<evidence type="ECO:0000313" key="11">
    <source>
        <dbReference type="EMBL" id="CAL4072572.1"/>
    </source>
</evidence>
<proteinExistence type="predicted"/>
<dbReference type="SMART" id="SM00225">
    <property type="entry name" value="BTB"/>
    <property type="match status" value="1"/>
</dbReference>
<dbReference type="Pfam" id="PF00651">
    <property type="entry name" value="BTB"/>
    <property type="match status" value="1"/>
</dbReference>
<dbReference type="SMART" id="SM01025">
    <property type="entry name" value="BEN"/>
    <property type="match status" value="1"/>
</dbReference>
<name>A0AAV2Q7U3_MEGNR</name>
<dbReference type="PANTHER" id="PTHR23110:SF111">
    <property type="entry name" value="LONGITUDINALS LACKING PROTEIN, ISOFORMS F_I_K_T"/>
    <property type="match status" value="1"/>
</dbReference>
<keyword evidence="3" id="KW-0221">Differentiation</keyword>
<evidence type="ECO:0000259" key="10">
    <source>
        <dbReference type="PROSITE" id="PS51457"/>
    </source>
</evidence>
<feature type="compositionally biased region" description="Polar residues" evidence="8">
    <location>
        <begin position="513"/>
        <end position="525"/>
    </location>
</feature>
<dbReference type="InterPro" id="IPR000210">
    <property type="entry name" value="BTB/POZ_dom"/>
</dbReference>
<dbReference type="PROSITE" id="PS51457">
    <property type="entry name" value="BEN"/>
    <property type="match status" value="1"/>
</dbReference>
<dbReference type="Proteomes" id="UP001497623">
    <property type="component" value="Unassembled WGS sequence"/>
</dbReference>
<accession>A0AAV2Q7U3</accession>
<dbReference type="GO" id="GO:0006357">
    <property type="term" value="P:regulation of transcription by RNA polymerase II"/>
    <property type="evidence" value="ECO:0007669"/>
    <property type="project" value="TreeGrafter"/>
</dbReference>
<dbReference type="GO" id="GO:0007464">
    <property type="term" value="P:R3/R4 cell fate commitment"/>
    <property type="evidence" value="ECO:0007669"/>
    <property type="project" value="UniProtKB-ARBA"/>
</dbReference>
<dbReference type="InterPro" id="IPR018379">
    <property type="entry name" value="BEN_domain"/>
</dbReference>
<evidence type="ECO:0000256" key="8">
    <source>
        <dbReference type="SAM" id="MobiDB-lite"/>
    </source>
</evidence>
<dbReference type="PANTHER" id="PTHR23110">
    <property type="entry name" value="BTB DOMAIN TRANSCRIPTION FACTOR"/>
    <property type="match status" value="1"/>
</dbReference>
<dbReference type="GO" id="GO:0007526">
    <property type="term" value="P:larval somatic muscle development"/>
    <property type="evidence" value="ECO:0007669"/>
    <property type="project" value="UniProtKB-ARBA"/>
</dbReference>
<feature type="non-terminal residue" evidence="11">
    <location>
        <position position="525"/>
    </location>
</feature>
<dbReference type="SUPFAM" id="SSF54695">
    <property type="entry name" value="POZ domain"/>
    <property type="match status" value="1"/>
</dbReference>
<feature type="domain" description="BTB" evidence="9">
    <location>
        <begin position="41"/>
        <end position="106"/>
    </location>
</feature>
<sequence>MTATPERSFSKLKLIITYQGNNYMGDKANVTPLVLIVESLIDVTLACDGRLFQAHKFVLSMCSEYFKEMFNSNPCKHPIVYLKDVHAEDMEALLDFMYCGVVHIPQENLSGLLKTAEGLQIRGLGLFAKEAGDSIANAGIGDRSNMMEPSVLMSPERKRSLDFDHTEAFNFSDGENADINMHPSPQKKAKNLGPPAPIPDLPRVSDDMLDLGGGYTIPSQDYFKFRRIKASSYINDLLRYFFPIDVLASSSLTGTECFANKGKNLLPSNKNQLDPAVIRIITLDAIRNFPALDEKQVRNCIRRKLNTESRIYRSQEKIGSVPGANRNGTQRRRLFKELPRALVSIEKSDRDKQKGLGMIPPNLAMDQGPKEQQQPRPSYPSPGQIISGEKTGDTKREGESTSYMGHHDGQSVKNRDTMKDTKTTTPTPVATPSLPSSSSSPANLVKAELPSTVQYLPQEYSYPSVMAPHVTQTTYLPHHMAAVSEPAYMRRLEMSQGGSHPTPLTYSYPHASLPTTESMESSLHM</sequence>
<feature type="region of interest" description="Disordered" evidence="8">
    <location>
        <begin position="494"/>
        <end position="525"/>
    </location>
</feature>
<evidence type="ECO:0008006" key="13">
    <source>
        <dbReference type="Google" id="ProtNLM"/>
    </source>
</evidence>
<dbReference type="GO" id="GO:0003677">
    <property type="term" value="F:DNA binding"/>
    <property type="evidence" value="ECO:0007669"/>
    <property type="project" value="InterPro"/>
</dbReference>
<keyword evidence="4" id="KW-0832">Ubl conjugation</keyword>
<evidence type="ECO:0000256" key="7">
    <source>
        <dbReference type="ARBA" id="ARBA00037382"/>
    </source>
</evidence>
<keyword evidence="12" id="KW-1185">Reference proteome</keyword>
<reference evidence="11 12" key="1">
    <citation type="submission" date="2024-05" db="EMBL/GenBank/DDBJ databases">
        <authorList>
            <person name="Wallberg A."/>
        </authorList>
    </citation>
    <scope>NUCLEOTIDE SEQUENCE [LARGE SCALE GENOMIC DNA]</scope>
</reference>
<comment type="caution">
    <text evidence="11">The sequence shown here is derived from an EMBL/GenBank/DDBJ whole genome shotgun (WGS) entry which is preliminary data.</text>
</comment>
<feature type="compositionally biased region" description="Low complexity" evidence="8">
    <location>
        <begin position="423"/>
        <end position="441"/>
    </location>
</feature>
<dbReference type="InterPro" id="IPR011333">
    <property type="entry name" value="SKP1/BTB/POZ_sf"/>
</dbReference>
<dbReference type="GO" id="GO:0008406">
    <property type="term" value="P:gonad development"/>
    <property type="evidence" value="ECO:0007669"/>
    <property type="project" value="UniProtKB-ARBA"/>
</dbReference>
<dbReference type="GO" id="GO:0045467">
    <property type="term" value="P:R7 cell development"/>
    <property type="evidence" value="ECO:0007669"/>
    <property type="project" value="UniProtKB-ARBA"/>
</dbReference>
<comment type="function">
    <text evidence="7">Putative transcription factor required for axon growth and guidance in the central and peripheral nervous systems. Repels CNS axons away from the midline by promoting the expression of the midline repellent sli and its receptor robo.</text>
</comment>
<evidence type="ECO:0000256" key="2">
    <source>
        <dbReference type="ARBA" id="ARBA00022499"/>
    </source>
</evidence>
<dbReference type="GO" id="GO:0005634">
    <property type="term" value="C:nucleus"/>
    <property type="evidence" value="ECO:0007669"/>
    <property type="project" value="TreeGrafter"/>
</dbReference>
<dbReference type="InterPro" id="IPR051095">
    <property type="entry name" value="Dros_DevTransReg"/>
</dbReference>
<evidence type="ECO:0000256" key="1">
    <source>
        <dbReference type="ARBA" id="ARBA00022473"/>
    </source>
</evidence>
<feature type="compositionally biased region" description="Polar residues" evidence="8">
    <location>
        <begin position="496"/>
        <end position="505"/>
    </location>
</feature>
<dbReference type="GO" id="GO:0035167">
    <property type="term" value="P:larval lymph gland hemopoiesis"/>
    <property type="evidence" value="ECO:0007669"/>
    <property type="project" value="UniProtKB-ARBA"/>
</dbReference>
<evidence type="ECO:0000256" key="6">
    <source>
        <dbReference type="ARBA" id="ARBA00023242"/>
    </source>
</evidence>
<dbReference type="Gene3D" id="1.10.10.2590">
    <property type="entry name" value="BEN domain"/>
    <property type="match status" value="1"/>
</dbReference>
<dbReference type="PROSITE" id="PS50097">
    <property type="entry name" value="BTB"/>
    <property type="match status" value="1"/>
</dbReference>
<evidence type="ECO:0000313" key="12">
    <source>
        <dbReference type="Proteomes" id="UP001497623"/>
    </source>
</evidence>
<evidence type="ECO:0000256" key="4">
    <source>
        <dbReference type="ARBA" id="ARBA00022843"/>
    </source>
</evidence>
<keyword evidence="2" id="KW-1017">Isopeptide bond</keyword>
<protein>
    <recommendedName>
        <fullName evidence="13">BTB domain-containing protein</fullName>
    </recommendedName>
</protein>
<feature type="compositionally biased region" description="Basic and acidic residues" evidence="8">
    <location>
        <begin position="390"/>
        <end position="422"/>
    </location>
</feature>
<evidence type="ECO:0000259" key="9">
    <source>
        <dbReference type="PROSITE" id="PS50097"/>
    </source>
</evidence>
<dbReference type="GO" id="GO:0016199">
    <property type="term" value="P:axon midline choice point recognition"/>
    <property type="evidence" value="ECO:0007669"/>
    <property type="project" value="UniProtKB-ARBA"/>
</dbReference>